<sequence length="308" mass="33915">MDVGRSWPANITAAARIAGHLLTGPLLRSYRRSWGATPEEAASSWPGDELLPAPSWSTTHAVTIDAPLQDVWPWLAQIGQGRGGLYSFQRLENLIGCQMTNTDRILPEHQDIAAGAEIRLHPQAALPVARLEPGQDIVLMAAPEPPTPEQRVTGGLWSFHLRPTPDGGTRLVERLSMQSGPTWQEQLFTSPALVEPVSFVMSQEMLRNIKALAEAGTTHRTNERTTMTRKMIGEKTSKQHRRWNDLSPGQQSVVLTLASIQVSLAVTAWTDLAFRPAGQVNGSKAKWAVIIGVNFVGPLLYFTRGRRR</sequence>
<reference evidence="2" key="1">
    <citation type="journal article" date="2019" name="Int. J. Syst. Evol. Microbiol.">
        <title>The Global Catalogue of Microorganisms (GCM) 10K type strain sequencing project: providing services to taxonomists for standard genome sequencing and annotation.</title>
        <authorList>
            <consortium name="The Broad Institute Genomics Platform"/>
            <consortium name="The Broad Institute Genome Sequencing Center for Infectious Disease"/>
            <person name="Wu L."/>
            <person name="Ma J."/>
        </authorList>
    </citation>
    <scope>NUCLEOTIDE SEQUENCE [LARGE SCALE GENOMIC DNA]</scope>
    <source>
        <strain evidence="2">JCM 14735</strain>
    </source>
</reference>
<dbReference type="Gene3D" id="3.30.530.20">
    <property type="match status" value="1"/>
</dbReference>
<evidence type="ECO:0008006" key="3">
    <source>
        <dbReference type="Google" id="ProtNLM"/>
    </source>
</evidence>
<dbReference type="SUPFAM" id="SSF55961">
    <property type="entry name" value="Bet v1-like"/>
    <property type="match status" value="1"/>
</dbReference>
<proteinExistence type="predicted"/>
<evidence type="ECO:0000313" key="1">
    <source>
        <dbReference type="EMBL" id="GAA1751028.1"/>
    </source>
</evidence>
<gene>
    <name evidence="1" type="ORF">GCM10009767_07550</name>
</gene>
<protein>
    <recommendedName>
        <fullName evidence="3">Cardiolipin synthase N-terminal domain-containing protein</fullName>
    </recommendedName>
</protein>
<dbReference type="Proteomes" id="UP001501204">
    <property type="component" value="Unassembled WGS sequence"/>
</dbReference>
<evidence type="ECO:0000313" key="2">
    <source>
        <dbReference type="Proteomes" id="UP001501204"/>
    </source>
</evidence>
<comment type="caution">
    <text evidence="1">The sequence shown here is derived from an EMBL/GenBank/DDBJ whole genome shotgun (WGS) entry which is preliminary data.</text>
</comment>
<accession>A0ABP4WET5</accession>
<dbReference type="EMBL" id="BAAAOA010000009">
    <property type="protein sequence ID" value="GAA1751028.1"/>
    <property type="molecule type" value="Genomic_DNA"/>
</dbReference>
<keyword evidence="2" id="KW-1185">Reference proteome</keyword>
<dbReference type="InterPro" id="IPR023393">
    <property type="entry name" value="START-like_dom_sf"/>
</dbReference>
<name>A0ABP4WET5_9MICC</name>
<organism evidence="1 2">
    <name type="scientific">Kocuria aegyptia</name>
    <dbReference type="NCBI Taxonomy" id="330943"/>
    <lineage>
        <taxon>Bacteria</taxon>
        <taxon>Bacillati</taxon>
        <taxon>Actinomycetota</taxon>
        <taxon>Actinomycetes</taxon>
        <taxon>Micrococcales</taxon>
        <taxon>Micrococcaceae</taxon>
        <taxon>Kocuria</taxon>
    </lineage>
</organism>